<sequence>MASVELDTTHHHRLSDKYQKAYQSCINGIKKWIEKNLQSPHSFLDENGGISVAVITKSPFIEFLLDKINSKSLKVSSLEGYRSAIWNIYREKEFSFRPSTKKI</sequence>
<name>A0A225UYG8_9STRA</name>
<gene>
    <name evidence="1" type="ORF">PHMEG_00030568</name>
</gene>
<evidence type="ECO:0000313" key="1">
    <source>
        <dbReference type="EMBL" id="OWY98625.1"/>
    </source>
</evidence>
<dbReference type="Proteomes" id="UP000198211">
    <property type="component" value="Unassembled WGS sequence"/>
</dbReference>
<dbReference type="OrthoDB" id="143301at2759"/>
<dbReference type="EMBL" id="NBNE01009228">
    <property type="protein sequence ID" value="OWY98625.1"/>
    <property type="molecule type" value="Genomic_DNA"/>
</dbReference>
<organism evidence="1 2">
    <name type="scientific">Phytophthora megakarya</name>
    <dbReference type="NCBI Taxonomy" id="4795"/>
    <lineage>
        <taxon>Eukaryota</taxon>
        <taxon>Sar</taxon>
        <taxon>Stramenopiles</taxon>
        <taxon>Oomycota</taxon>
        <taxon>Peronosporomycetes</taxon>
        <taxon>Peronosporales</taxon>
        <taxon>Peronosporaceae</taxon>
        <taxon>Phytophthora</taxon>
    </lineage>
</organism>
<accession>A0A225UYG8</accession>
<dbReference type="AlphaFoldDB" id="A0A225UYG8"/>
<reference evidence="2" key="1">
    <citation type="submission" date="2017-03" db="EMBL/GenBank/DDBJ databases">
        <title>Phytopthora megakarya and P. palmivora, two closely related causual agents of cacao black pod achieved similar genome size and gene model numbers by different mechanisms.</title>
        <authorList>
            <person name="Ali S."/>
            <person name="Shao J."/>
            <person name="Larry D.J."/>
            <person name="Kronmiller B."/>
            <person name="Shen D."/>
            <person name="Strem M.D."/>
            <person name="Melnick R.L."/>
            <person name="Guiltinan M.J."/>
            <person name="Tyler B.M."/>
            <person name="Meinhardt L.W."/>
            <person name="Bailey B.A."/>
        </authorList>
    </citation>
    <scope>NUCLEOTIDE SEQUENCE [LARGE SCALE GENOMIC DNA]</scope>
    <source>
        <strain evidence="2">zdho120</strain>
    </source>
</reference>
<proteinExistence type="predicted"/>
<evidence type="ECO:0000313" key="2">
    <source>
        <dbReference type="Proteomes" id="UP000198211"/>
    </source>
</evidence>
<keyword evidence="2" id="KW-1185">Reference proteome</keyword>
<evidence type="ECO:0008006" key="3">
    <source>
        <dbReference type="Google" id="ProtNLM"/>
    </source>
</evidence>
<protein>
    <recommendedName>
        <fullName evidence="3">Core-binding (CB) domain-containing protein</fullName>
    </recommendedName>
</protein>
<comment type="caution">
    <text evidence="1">The sequence shown here is derived from an EMBL/GenBank/DDBJ whole genome shotgun (WGS) entry which is preliminary data.</text>
</comment>